<evidence type="ECO:0000313" key="2">
    <source>
        <dbReference type="Proteomes" id="UP000035080"/>
    </source>
</evidence>
<protein>
    <submittedName>
        <fullName evidence="1">Uncharacterized protein</fullName>
    </submittedName>
</protein>
<reference evidence="1 2" key="1">
    <citation type="journal article" date="2015" name="Genome Announc.">
        <title>Genome Sequences of Two Pandoraea pnomenusa Isolates Recovered 11 Months Apart from a Cystic Fibrosis Patient.</title>
        <authorList>
            <person name="Ee R."/>
            <person name="Ambrose M."/>
            <person name="Lazenby J."/>
            <person name="Williams P."/>
            <person name="Chan K.G."/>
            <person name="Roddam L."/>
        </authorList>
    </citation>
    <scope>NUCLEOTIDE SEQUENCE [LARGE SCALE GENOMIC DNA]</scope>
    <source>
        <strain evidence="1 2">6399</strain>
    </source>
</reference>
<keyword evidence="2" id="KW-1185">Reference proteome</keyword>
<gene>
    <name evidence="1" type="ORF">PI93_005655</name>
</gene>
<organism evidence="1 2">
    <name type="scientific">Pandoraea fibrosis</name>
    <dbReference type="NCBI Taxonomy" id="1891094"/>
    <lineage>
        <taxon>Bacteria</taxon>
        <taxon>Pseudomonadati</taxon>
        <taxon>Pseudomonadota</taxon>
        <taxon>Betaproteobacteria</taxon>
        <taxon>Burkholderiales</taxon>
        <taxon>Burkholderiaceae</taxon>
        <taxon>Pandoraea</taxon>
    </lineage>
</organism>
<dbReference type="Proteomes" id="UP000035080">
    <property type="component" value="Chromosome"/>
</dbReference>
<evidence type="ECO:0000313" key="1">
    <source>
        <dbReference type="EMBL" id="QHF12192.1"/>
    </source>
</evidence>
<accession>A0ABX6HMT6</accession>
<sequence length="92" mass="10433">MDQVKLRKYAELLDAEIRANLGGNADVDWLYDYPPLVEAIEDARAGRIVQPRDLGLARWEMESNIQAIRSVSHRLAQFELLLEGLPIVGDED</sequence>
<name>A0ABX6HMT6_9BURK</name>
<proteinExistence type="predicted"/>
<dbReference type="EMBL" id="CP047385">
    <property type="protein sequence ID" value="QHF12192.1"/>
    <property type="molecule type" value="Genomic_DNA"/>
</dbReference>
<dbReference type="RefSeq" id="WP_039375210.1">
    <property type="nucleotide sequence ID" value="NZ_CP047385.1"/>
</dbReference>